<evidence type="ECO:0000256" key="1">
    <source>
        <dbReference type="ARBA" id="ARBA00022598"/>
    </source>
</evidence>
<dbReference type="AlphaFoldDB" id="A0A199NWE1"/>
<dbReference type="GeneID" id="61263123"/>
<dbReference type="PANTHER" id="PTHR12835:SF5">
    <property type="entry name" value="BIOTIN--PROTEIN LIGASE"/>
    <property type="match status" value="1"/>
</dbReference>
<feature type="region of interest" description="Disordered" evidence="6">
    <location>
        <begin position="1"/>
        <end position="21"/>
    </location>
</feature>
<proteinExistence type="predicted"/>
<dbReference type="EC" id="6.3.4.15" evidence="5"/>
<evidence type="ECO:0000313" key="8">
    <source>
        <dbReference type="EMBL" id="OAX52953.1"/>
    </source>
</evidence>
<dbReference type="PANTHER" id="PTHR12835">
    <property type="entry name" value="BIOTIN PROTEIN LIGASE"/>
    <property type="match status" value="1"/>
</dbReference>
<dbReference type="STRING" id="37923.BK826_03840"/>
<dbReference type="InterPro" id="IPR045864">
    <property type="entry name" value="aa-tRNA-synth_II/BPL/LPL"/>
</dbReference>
<evidence type="ECO:0000313" key="9">
    <source>
        <dbReference type="EMBL" id="QPT53047.1"/>
    </source>
</evidence>
<keyword evidence="10" id="KW-1185">Reference proteome</keyword>
<dbReference type="CDD" id="cd16442">
    <property type="entry name" value="BPL"/>
    <property type="match status" value="1"/>
</dbReference>
<dbReference type="SUPFAM" id="SSF50037">
    <property type="entry name" value="C-terminal domain of transcriptional repressors"/>
    <property type="match status" value="1"/>
</dbReference>
<evidence type="ECO:0000256" key="4">
    <source>
        <dbReference type="ARBA" id="ARBA00023267"/>
    </source>
</evidence>
<gene>
    <name evidence="8" type="ORF">AN277_0200915</name>
    <name evidence="9" type="ORF">I6G21_06975</name>
</gene>
<accession>A0A199NWE1</accession>
<dbReference type="GO" id="GO:0004077">
    <property type="term" value="F:biotin--[biotin carboxyl-carrier protein] ligase activity"/>
    <property type="evidence" value="ECO:0007669"/>
    <property type="project" value="UniProtKB-EC"/>
</dbReference>
<dbReference type="GO" id="GO:0005737">
    <property type="term" value="C:cytoplasm"/>
    <property type="evidence" value="ECO:0007669"/>
    <property type="project" value="TreeGrafter"/>
</dbReference>
<dbReference type="Gene3D" id="2.30.30.100">
    <property type="match status" value="1"/>
</dbReference>
<evidence type="ECO:0000256" key="3">
    <source>
        <dbReference type="ARBA" id="ARBA00022840"/>
    </source>
</evidence>
<keyword evidence="4" id="KW-0092">Biotin</keyword>
<dbReference type="Gene3D" id="3.30.930.10">
    <property type="entry name" value="Bira Bifunctional Protein, Domain 2"/>
    <property type="match status" value="1"/>
</dbReference>
<name>A0A199NWE1_9MICC</name>
<dbReference type="Pfam" id="PF03099">
    <property type="entry name" value="BPL_LplA_LipB"/>
    <property type="match status" value="1"/>
</dbReference>
<reference evidence="9 11" key="4">
    <citation type="submission" date="2020-12" db="EMBL/GenBank/DDBJ databases">
        <title>FDA dAtabase for Regulatory Grade micrObial Sequences (FDA-ARGOS): Supporting development and validation of Infectious Disease Dx tests.</title>
        <authorList>
            <person name="Sproer C."/>
            <person name="Gronow S."/>
            <person name="Severitt S."/>
            <person name="Schroder I."/>
            <person name="Tallon L."/>
            <person name="Sadzewicz L."/>
            <person name="Zhao X."/>
            <person name="Boylan J."/>
            <person name="Ott S."/>
            <person name="Bowen H."/>
            <person name="Vavikolanu K."/>
            <person name="Mehta A."/>
            <person name="Aluvathingal J."/>
            <person name="Nadendla S."/>
            <person name="Lowell S."/>
            <person name="Myers T."/>
            <person name="Yan Y."/>
            <person name="Sichtig H."/>
        </authorList>
    </citation>
    <scope>NUCLEOTIDE SEQUENCE [LARGE SCALE GENOMIC DNA]</scope>
    <source>
        <strain evidence="9 11">FDAARGOS_864</strain>
    </source>
</reference>
<evidence type="ECO:0000256" key="2">
    <source>
        <dbReference type="ARBA" id="ARBA00022741"/>
    </source>
</evidence>
<dbReference type="EMBL" id="LJBJ02000001">
    <property type="protein sequence ID" value="OAX52953.1"/>
    <property type="molecule type" value="Genomic_DNA"/>
</dbReference>
<reference evidence="8 10" key="3">
    <citation type="submission" date="2016-06" db="EMBL/GenBank/DDBJ databases">
        <title>Identification of putative biosynthetic pathways for the production of bioactive secondary metabolites by the marine actinomycete Kocuria kristinae RUTW2-3.</title>
        <authorList>
            <person name="Waterworth S.C."/>
            <person name="Walmsley T.A."/>
            <person name="Matongo T."/>
            <person name="Davies-Coleman M.T."/>
            <person name="Dorrington R.A."/>
        </authorList>
    </citation>
    <scope>NUCLEOTIDE SEQUENCE [LARGE SCALE GENOMIC DNA]</scope>
    <source>
        <strain evidence="10">RuSp02-3</strain>
        <strain evidence="8">RUTW2-3</strain>
    </source>
</reference>
<evidence type="ECO:0000313" key="10">
    <source>
        <dbReference type="Proteomes" id="UP000053171"/>
    </source>
</evidence>
<feature type="region of interest" description="Disordered" evidence="6">
    <location>
        <begin position="246"/>
        <end position="275"/>
    </location>
</feature>
<dbReference type="Proteomes" id="UP000053171">
    <property type="component" value="Unassembled WGS sequence"/>
</dbReference>
<protein>
    <recommendedName>
        <fullName evidence="5">biotin--[biotin carboxyl-carrier protein] ligase</fullName>
        <ecNumber evidence="5">6.3.4.15</ecNumber>
    </recommendedName>
</protein>
<sequence>MSEDFPAPHEPAQGGARAPLRRQVLTGADDVVPELARLLRAAPVQVLGEVDSTNDELVCRLADPIRRPVHGSVLLAEHQRAGRGRRDRTWTAPARSSVMLSALVRPERPGRPRTLEPDSLHWLTLLMALAGQRAIRATTGLPARIKWPNDLLLDGAKTAGILARVAPDPQGRLCVVVGIGINVDLERDQLPVPTATSLRAELTRTDQARTGHRAEPVVDRTILAAHLIAGFRDLLERFEAVGGDPSRPLPASAVDQDSPMGQDSAGDPRPGPSLLEAIRPRLDTLGRRVRVQRDGQPDLRGTAEDLTADGALLVRREDGALEEVSVGDVVHLRPDAGSAEGRWA</sequence>
<evidence type="ECO:0000313" key="11">
    <source>
        <dbReference type="Proteomes" id="UP000594975"/>
    </source>
</evidence>
<organism evidence="8 10">
    <name type="scientific">Rothia kristinae</name>
    <dbReference type="NCBI Taxonomy" id="37923"/>
    <lineage>
        <taxon>Bacteria</taxon>
        <taxon>Bacillati</taxon>
        <taxon>Actinomycetota</taxon>
        <taxon>Actinomycetes</taxon>
        <taxon>Micrococcales</taxon>
        <taxon>Micrococcaceae</taxon>
        <taxon>Rothia</taxon>
    </lineage>
</organism>
<evidence type="ECO:0000256" key="6">
    <source>
        <dbReference type="SAM" id="MobiDB-lite"/>
    </source>
</evidence>
<dbReference type="InterPro" id="IPR008988">
    <property type="entry name" value="Transcriptional_repressor_C"/>
</dbReference>
<dbReference type="RefSeq" id="WP_055684377.1">
    <property type="nucleotide sequence ID" value="NZ_CP065738.1"/>
</dbReference>
<dbReference type="GO" id="GO:0005524">
    <property type="term" value="F:ATP binding"/>
    <property type="evidence" value="ECO:0007669"/>
    <property type="project" value="UniProtKB-KW"/>
</dbReference>
<dbReference type="PROSITE" id="PS51733">
    <property type="entry name" value="BPL_LPL_CATALYTIC"/>
    <property type="match status" value="1"/>
</dbReference>
<evidence type="ECO:0000256" key="5">
    <source>
        <dbReference type="ARBA" id="ARBA00024227"/>
    </source>
</evidence>
<reference evidence="10" key="1">
    <citation type="submission" date="2016-04" db="EMBL/GenBank/DDBJ databases">
        <authorList>
            <person name="Waterworth S."/>
            <person name="Matcher G."/>
        </authorList>
    </citation>
    <scope>NUCLEOTIDE SEQUENCE [LARGE SCALE GENOMIC DNA]</scope>
    <source>
        <strain evidence="10">RuSp02-3</strain>
    </source>
</reference>
<keyword evidence="2" id="KW-0547">Nucleotide-binding</keyword>
<keyword evidence="1 9" id="KW-0436">Ligase</keyword>
<reference evidence="8" key="2">
    <citation type="submission" date="2016-04" db="EMBL/GenBank/DDBJ databases">
        <authorList>
            <person name="Evans L.H."/>
            <person name="Alamgir A."/>
            <person name="Owens N."/>
            <person name="Weber N.D."/>
            <person name="Virtaneva K."/>
            <person name="Barbian K."/>
            <person name="Babar A."/>
            <person name="Rosenke K."/>
        </authorList>
    </citation>
    <scope>NUCLEOTIDE SEQUENCE [LARGE SCALE GENOMIC DNA]</scope>
    <source>
        <strain evidence="8">RUTW2-3</strain>
    </source>
</reference>
<dbReference type="InterPro" id="IPR003142">
    <property type="entry name" value="BPL_C"/>
</dbReference>
<dbReference type="InterPro" id="IPR004408">
    <property type="entry name" value="Biotin_CoA_COase_ligase"/>
</dbReference>
<keyword evidence="3" id="KW-0067">ATP-binding</keyword>
<dbReference type="InterPro" id="IPR004143">
    <property type="entry name" value="BPL_LPL_catalytic"/>
</dbReference>
<dbReference type="KEGG" id="rkr:I6G21_06975"/>
<dbReference type="NCBIfam" id="TIGR00121">
    <property type="entry name" value="birA_ligase"/>
    <property type="match status" value="1"/>
</dbReference>
<dbReference type="Proteomes" id="UP000594975">
    <property type="component" value="Chromosome"/>
</dbReference>
<feature type="domain" description="BPL/LPL catalytic" evidence="7">
    <location>
        <begin position="30"/>
        <end position="239"/>
    </location>
</feature>
<dbReference type="Pfam" id="PF02237">
    <property type="entry name" value="BPL_C"/>
    <property type="match status" value="1"/>
</dbReference>
<evidence type="ECO:0000259" key="7">
    <source>
        <dbReference type="PROSITE" id="PS51733"/>
    </source>
</evidence>
<dbReference type="EMBL" id="CP065738">
    <property type="protein sequence ID" value="QPT53047.1"/>
    <property type="molecule type" value="Genomic_DNA"/>
</dbReference>
<dbReference type="SUPFAM" id="SSF55681">
    <property type="entry name" value="Class II aaRS and biotin synthetases"/>
    <property type="match status" value="1"/>
</dbReference>